<name>A0A8R7UA07_TRIUA</name>
<comment type="subcellular location">
    <subcellularLocation>
        <location evidence="2">Secreted</location>
    </subcellularLocation>
</comment>
<evidence type="ECO:0000256" key="1">
    <source>
        <dbReference type="ARBA" id="ARBA00001412"/>
    </source>
</evidence>
<reference evidence="8" key="3">
    <citation type="submission" date="2022-06" db="UniProtKB">
        <authorList>
            <consortium name="EnsemblPlants"/>
        </authorList>
    </citation>
    <scope>IDENTIFICATION</scope>
</reference>
<evidence type="ECO:0000313" key="8">
    <source>
        <dbReference type="EnsemblPlants" id="TuG1812G0400002589.01.T04"/>
    </source>
</evidence>
<evidence type="ECO:0000313" key="9">
    <source>
        <dbReference type="Proteomes" id="UP000015106"/>
    </source>
</evidence>
<dbReference type="InterPro" id="IPR017853">
    <property type="entry name" value="GH"/>
</dbReference>
<dbReference type="Proteomes" id="UP000015106">
    <property type="component" value="Chromosome 4"/>
</dbReference>
<dbReference type="EC" id="3.2.1.23" evidence="4"/>
<feature type="domain" description="Glycoside hydrolase 35 catalytic" evidence="7">
    <location>
        <begin position="37"/>
        <end position="129"/>
    </location>
</feature>
<evidence type="ECO:0000256" key="5">
    <source>
        <dbReference type="ARBA" id="ARBA00022525"/>
    </source>
</evidence>
<evidence type="ECO:0000256" key="2">
    <source>
        <dbReference type="ARBA" id="ARBA00004613"/>
    </source>
</evidence>
<feature type="chain" id="PRO_5035941021" description="beta-galactosidase" evidence="6">
    <location>
        <begin position="28"/>
        <end position="146"/>
    </location>
</feature>
<reference evidence="8" key="2">
    <citation type="submission" date="2018-03" db="EMBL/GenBank/DDBJ databases">
        <title>The Triticum urartu genome reveals the dynamic nature of wheat genome evolution.</title>
        <authorList>
            <person name="Ling H."/>
            <person name="Ma B."/>
            <person name="Shi X."/>
            <person name="Liu H."/>
            <person name="Dong L."/>
            <person name="Sun H."/>
            <person name="Cao Y."/>
            <person name="Gao Q."/>
            <person name="Zheng S."/>
            <person name="Li Y."/>
            <person name="Yu Y."/>
            <person name="Du H."/>
            <person name="Qi M."/>
            <person name="Li Y."/>
            <person name="Yu H."/>
            <person name="Cui Y."/>
            <person name="Wang N."/>
            <person name="Chen C."/>
            <person name="Wu H."/>
            <person name="Zhao Y."/>
            <person name="Zhang J."/>
            <person name="Li Y."/>
            <person name="Zhou W."/>
            <person name="Zhang B."/>
            <person name="Hu W."/>
            <person name="Eijk M."/>
            <person name="Tang J."/>
            <person name="Witsenboer H."/>
            <person name="Zhao S."/>
            <person name="Li Z."/>
            <person name="Zhang A."/>
            <person name="Wang D."/>
            <person name="Liang C."/>
        </authorList>
    </citation>
    <scope>NUCLEOTIDE SEQUENCE [LARGE SCALE GENOMIC DNA]</scope>
    <source>
        <strain evidence="8">cv. G1812</strain>
    </source>
</reference>
<dbReference type="SUPFAM" id="SSF51445">
    <property type="entry name" value="(Trans)glycosidases"/>
    <property type="match status" value="1"/>
</dbReference>
<evidence type="ECO:0000259" key="7">
    <source>
        <dbReference type="Pfam" id="PF01301"/>
    </source>
</evidence>
<dbReference type="Gene3D" id="3.20.20.80">
    <property type="entry name" value="Glycosidases"/>
    <property type="match status" value="1"/>
</dbReference>
<comment type="catalytic activity">
    <reaction evidence="1">
        <text>Hydrolysis of terminal non-reducing beta-D-galactose residues in beta-D-galactosides.</text>
        <dbReference type="EC" id="3.2.1.23"/>
    </reaction>
</comment>
<dbReference type="AlphaFoldDB" id="A0A8R7UA07"/>
<sequence>MAAVGRLPGAAAALLLALLCLAGTSAATNVTYDHRALVIDGVRRVLVSGSIHYPRSTPDMWPGLMQKAKDGGLDMVETYVFWDAHEPVRGQYDFEGRNDLVRFVKAAADAGLYVHLRIGPYVCAEWNYGSDTPQTLQHFPLYEKLS</sequence>
<dbReference type="GO" id="GO:0005975">
    <property type="term" value="P:carbohydrate metabolic process"/>
    <property type="evidence" value="ECO:0007669"/>
    <property type="project" value="InterPro"/>
</dbReference>
<accession>A0A8R7UA07</accession>
<dbReference type="PANTHER" id="PTHR23421">
    <property type="entry name" value="BETA-GALACTOSIDASE RELATED"/>
    <property type="match status" value="1"/>
</dbReference>
<dbReference type="EnsemblPlants" id="TuG1812G0400002589.01.T04">
    <property type="protein sequence ID" value="TuG1812G0400002589.01.T04"/>
    <property type="gene ID" value="TuG1812G0400002589.01"/>
</dbReference>
<dbReference type="GO" id="GO:0005576">
    <property type="term" value="C:extracellular region"/>
    <property type="evidence" value="ECO:0007669"/>
    <property type="project" value="UniProtKB-SubCell"/>
</dbReference>
<dbReference type="PRINTS" id="PR00742">
    <property type="entry name" value="GLHYDRLASE35"/>
</dbReference>
<gene>
    <name evidence="8" type="primary">LOC125552246</name>
</gene>
<keyword evidence="9" id="KW-1185">Reference proteome</keyword>
<dbReference type="InterPro" id="IPR001944">
    <property type="entry name" value="Glycoside_Hdrlase_35"/>
</dbReference>
<reference evidence="9" key="1">
    <citation type="journal article" date="2013" name="Nature">
        <title>Draft genome of the wheat A-genome progenitor Triticum urartu.</title>
        <authorList>
            <person name="Ling H.Q."/>
            <person name="Zhao S."/>
            <person name="Liu D."/>
            <person name="Wang J."/>
            <person name="Sun H."/>
            <person name="Zhang C."/>
            <person name="Fan H."/>
            <person name="Li D."/>
            <person name="Dong L."/>
            <person name="Tao Y."/>
            <person name="Gao C."/>
            <person name="Wu H."/>
            <person name="Li Y."/>
            <person name="Cui Y."/>
            <person name="Guo X."/>
            <person name="Zheng S."/>
            <person name="Wang B."/>
            <person name="Yu K."/>
            <person name="Liang Q."/>
            <person name="Yang W."/>
            <person name="Lou X."/>
            <person name="Chen J."/>
            <person name="Feng M."/>
            <person name="Jian J."/>
            <person name="Zhang X."/>
            <person name="Luo G."/>
            <person name="Jiang Y."/>
            <person name="Liu J."/>
            <person name="Wang Z."/>
            <person name="Sha Y."/>
            <person name="Zhang B."/>
            <person name="Wu H."/>
            <person name="Tang D."/>
            <person name="Shen Q."/>
            <person name="Xue P."/>
            <person name="Zou S."/>
            <person name="Wang X."/>
            <person name="Liu X."/>
            <person name="Wang F."/>
            <person name="Yang Y."/>
            <person name="An X."/>
            <person name="Dong Z."/>
            <person name="Zhang K."/>
            <person name="Zhang X."/>
            <person name="Luo M.C."/>
            <person name="Dvorak J."/>
            <person name="Tong Y."/>
            <person name="Wang J."/>
            <person name="Yang H."/>
            <person name="Li Z."/>
            <person name="Wang D."/>
            <person name="Zhang A."/>
            <person name="Wang J."/>
        </authorList>
    </citation>
    <scope>NUCLEOTIDE SEQUENCE</scope>
    <source>
        <strain evidence="9">cv. G1812</strain>
    </source>
</reference>
<evidence type="ECO:0000256" key="4">
    <source>
        <dbReference type="ARBA" id="ARBA00012756"/>
    </source>
</evidence>
<dbReference type="InterPro" id="IPR031330">
    <property type="entry name" value="Gly_Hdrlase_35_cat"/>
</dbReference>
<dbReference type="Gramene" id="TuG1812G0400002589.01.T04">
    <property type="protein sequence ID" value="TuG1812G0400002589.01.T04"/>
    <property type="gene ID" value="TuG1812G0400002589.01"/>
</dbReference>
<proteinExistence type="inferred from homology"/>
<keyword evidence="5" id="KW-0964">Secreted</keyword>
<dbReference type="GO" id="GO:0004565">
    <property type="term" value="F:beta-galactosidase activity"/>
    <property type="evidence" value="ECO:0007669"/>
    <property type="project" value="UniProtKB-EC"/>
</dbReference>
<comment type="similarity">
    <text evidence="3">Belongs to the glycosyl hydrolase 35 family.</text>
</comment>
<dbReference type="Pfam" id="PF01301">
    <property type="entry name" value="Glyco_hydro_35"/>
    <property type="match status" value="1"/>
</dbReference>
<organism evidence="8 9">
    <name type="scientific">Triticum urartu</name>
    <name type="common">Red wild einkorn</name>
    <name type="synonym">Crithodium urartu</name>
    <dbReference type="NCBI Taxonomy" id="4572"/>
    <lineage>
        <taxon>Eukaryota</taxon>
        <taxon>Viridiplantae</taxon>
        <taxon>Streptophyta</taxon>
        <taxon>Embryophyta</taxon>
        <taxon>Tracheophyta</taxon>
        <taxon>Spermatophyta</taxon>
        <taxon>Magnoliopsida</taxon>
        <taxon>Liliopsida</taxon>
        <taxon>Poales</taxon>
        <taxon>Poaceae</taxon>
        <taxon>BOP clade</taxon>
        <taxon>Pooideae</taxon>
        <taxon>Triticodae</taxon>
        <taxon>Triticeae</taxon>
        <taxon>Triticinae</taxon>
        <taxon>Triticum</taxon>
    </lineage>
</organism>
<keyword evidence="6" id="KW-0732">Signal</keyword>
<protein>
    <recommendedName>
        <fullName evidence="4">beta-galactosidase</fullName>
        <ecNumber evidence="4">3.2.1.23</ecNumber>
    </recommendedName>
</protein>
<feature type="signal peptide" evidence="6">
    <location>
        <begin position="1"/>
        <end position="27"/>
    </location>
</feature>
<evidence type="ECO:0000256" key="6">
    <source>
        <dbReference type="SAM" id="SignalP"/>
    </source>
</evidence>
<evidence type="ECO:0000256" key="3">
    <source>
        <dbReference type="ARBA" id="ARBA00009809"/>
    </source>
</evidence>